<dbReference type="InterPro" id="IPR012851">
    <property type="entry name" value="Spore_coat_CotF-like"/>
</dbReference>
<comment type="caution">
    <text evidence="4">The sequence shown here is derived from an EMBL/GenBank/DDBJ whole genome shotgun (WGS) entry which is preliminary data.</text>
</comment>
<gene>
    <name evidence="4" type="ORF">JOD01_000002</name>
</gene>
<keyword evidence="4" id="KW-0167">Capsid protein</keyword>
<dbReference type="PANTHER" id="PTHR39183">
    <property type="entry name" value="SPORE COAT PROTEIN F-LIKE PROTEIN YHCQ"/>
    <property type="match status" value="1"/>
</dbReference>
<dbReference type="RefSeq" id="WP_204516186.1">
    <property type="nucleotide sequence ID" value="NZ_BAABIN010000009.1"/>
</dbReference>
<dbReference type="EMBL" id="JAFBEB010000001">
    <property type="protein sequence ID" value="MBM7588416.1"/>
    <property type="molecule type" value="Genomic_DNA"/>
</dbReference>
<dbReference type="GO" id="GO:0030435">
    <property type="term" value="P:sporulation resulting in formation of a cellular spore"/>
    <property type="evidence" value="ECO:0007669"/>
    <property type="project" value="UniProtKB-KW"/>
</dbReference>
<evidence type="ECO:0000256" key="1">
    <source>
        <dbReference type="ARBA" id="ARBA00022969"/>
    </source>
</evidence>
<dbReference type="PANTHER" id="PTHR39183:SF1">
    <property type="entry name" value="SPORE COAT PROTEIN F-LIKE PROTEIN YHCQ"/>
    <property type="match status" value="1"/>
</dbReference>
<name>A0A938XUW7_9BACL</name>
<dbReference type="InterPro" id="IPR012347">
    <property type="entry name" value="Ferritin-like"/>
</dbReference>
<dbReference type="AlphaFoldDB" id="A0A938XUW7"/>
<comment type="subcellular location">
    <subcellularLocation>
        <location evidence="2">Spore coat</location>
    </subcellularLocation>
</comment>
<dbReference type="Pfam" id="PF07875">
    <property type="entry name" value="Coat_F"/>
    <property type="match status" value="1"/>
</dbReference>
<evidence type="ECO:0000256" key="3">
    <source>
        <dbReference type="ARBA" id="ARBA00024344"/>
    </source>
</evidence>
<evidence type="ECO:0000256" key="2">
    <source>
        <dbReference type="ARBA" id="ARBA00024325"/>
    </source>
</evidence>
<accession>A0A938XUW7</accession>
<protein>
    <submittedName>
        <fullName evidence="4">Spore coat protein CotF</fullName>
    </submittedName>
</protein>
<evidence type="ECO:0000313" key="5">
    <source>
        <dbReference type="Proteomes" id="UP000717624"/>
    </source>
</evidence>
<dbReference type="Gene3D" id="1.20.1260.10">
    <property type="match status" value="1"/>
</dbReference>
<organism evidence="4 5">
    <name type="scientific">Brevibacillus fulvus</name>
    <dbReference type="NCBI Taxonomy" id="1125967"/>
    <lineage>
        <taxon>Bacteria</taxon>
        <taxon>Bacillati</taxon>
        <taxon>Bacillota</taxon>
        <taxon>Bacilli</taxon>
        <taxon>Bacillales</taxon>
        <taxon>Paenibacillaceae</taxon>
        <taxon>Brevibacillus</taxon>
    </lineage>
</organism>
<proteinExistence type="inferred from homology"/>
<keyword evidence="4" id="KW-0946">Virion</keyword>
<keyword evidence="1" id="KW-0749">Sporulation</keyword>
<evidence type="ECO:0000313" key="4">
    <source>
        <dbReference type="EMBL" id="MBM7588416.1"/>
    </source>
</evidence>
<comment type="similarity">
    <text evidence="3">Belongs to the CotF family.</text>
</comment>
<dbReference type="Proteomes" id="UP000717624">
    <property type="component" value="Unassembled WGS sequence"/>
</dbReference>
<sequence>MSTTAASGVSEKTIALDLLNSAKQAVMLYARAINEAQNQQLRNVLEKQMMDAVHYQQSLAQFAIQQGYYQAKMEPMQMVKQNLQEASQAMGYQMV</sequence>
<keyword evidence="5" id="KW-1185">Reference proteome</keyword>
<reference evidence="4" key="1">
    <citation type="submission" date="2021-01" db="EMBL/GenBank/DDBJ databases">
        <title>Genomic Encyclopedia of Type Strains, Phase IV (KMG-IV): sequencing the most valuable type-strain genomes for metagenomic binning, comparative biology and taxonomic classification.</title>
        <authorList>
            <person name="Goeker M."/>
        </authorList>
    </citation>
    <scope>NUCLEOTIDE SEQUENCE</scope>
    <source>
        <strain evidence="4">DSM 25523</strain>
    </source>
</reference>